<comment type="caution">
    <text evidence="7">The sequence shown here is derived from an EMBL/GenBank/DDBJ whole genome shotgun (WGS) entry which is preliminary data.</text>
</comment>
<evidence type="ECO:0000256" key="1">
    <source>
        <dbReference type="ARBA" id="ARBA00009477"/>
    </source>
</evidence>
<evidence type="ECO:0000256" key="3">
    <source>
        <dbReference type="SAM" id="Coils"/>
    </source>
</evidence>
<dbReference type="Pfam" id="PF25975">
    <property type="entry name" value="CzcB_C"/>
    <property type="match status" value="1"/>
</dbReference>
<evidence type="ECO:0000256" key="2">
    <source>
        <dbReference type="ARBA" id="ARBA00022448"/>
    </source>
</evidence>
<dbReference type="GO" id="GO:0016020">
    <property type="term" value="C:membrane"/>
    <property type="evidence" value="ECO:0007669"/>
    <property type="project" value="InterPro"/>
</dbReference>
<dbReference type="GO" id="GO:0060003">
    <property type="term" value="P:copper ion export"/>
    <property type="evidence" value="ECO:0007669"/>
    <property type="project" value="TreeGrafter"/>
</dbReference>
<dbReference type="InterPro" id="IPR051909">
    <property type="entry name" value="MFP_Cation_Efflux"/>
</dbReference>
<dbReference type="FunFam" id="2.40.30.170:FF:000010">
    <property type="entry name" value="Efflux RND transporter periplasmic adaptor subunit"/>
    <property type="match status" value="1"/>
</dbReference>
<keyword evidence="2" id="KW-0813">Transport</keyword>
<dbReference type="EMBL" id="LDSL01000014">
    <property type="protein sequence ID" value="KTT27473.1"/>
    <property type="molecule type" value="Genomic_DNA"/>
</dbReference>
<dbReference type="NCBIfam" id="TIGR01730">
    <property type="entry name" value="RND_mfp"/>
    <property type="match status" value="1"/>
</dbReference>
<keyword evidence="8" id="KW-1185">Reference proteome</keyword>
<dbReference type="Gene3D" id="2.40.30.170">
    <property type="match status" value="1"/>
</dbReference>
<feature type="domain" description="CzcB-like barrel-sandwich hybrid" evidence="5">
    <location>
        <begin position="71"/>
        <end position="214"/>
    </location>
</feature>
<dbReference type="PANTHER" id="PTHR30097:SF4">
    <property type="entry name" value="SLR6042 PROTEIN"/>
    <property type="match status" value="1"/>
</dbReference>
<dbReference type="GO" id="GO:0015679">
    <property type="term" value="P:plasma membrane copper ion transport"/>
    <property type="evidence" value="ECO:0007669"/>
    <property type="project" value="TreeGrafter"/>
</dbReference>
<dbReference type="InterPro" id="IPR058649">
    <property type="entry name" value="CzcB_C"/>
</dbReference>
<dbReference type="InterPro" id="IPR058792">
    <property type="entry name" value="Beta-barrel_RND_2"/>
</dbReference>
<organism evidence="7 8">
    <name type="scientific">Pseudacidovorax intermedius</name>
    <dbReference type="NCBI Taxonomy" id="433924"/>
    <lineage>
        <taxon>Bacteria</taxon>
        <taxon>Pseudomonadati</taxon>
        <taxon>Pseudomonadota</taxon>
        <taxon>Betaproteobacteria</taxon>
        <taxon>Burkholderiales</taxon>
        <taxon>Comamonadaceae</taxon>
        <taxon>Pseudacidovorax</taxon>
    </lineage>
</organism>
<dbReference type="AlphaFoldDB" id="A0A147HBW4"/>
<dbReference type="GO" id="GO:0022857">
    <property type="term" value="F:transmembrane transporter activity"/>
    <property type="evidence" value="ECO:0007669"/>
    <property type="project" value="InterPro"/>
</dbReference>
<dbReference type="GO" id="GO:0030313">
    <property type="term" value="C:cell envelope"/>
    <property type="evidence" value="ECO:0007669"/>
    <property type="project" value="TreeGrafter"/>
</dbReference>
<keyword evidence="3" id="KW-0175">Coiled coil</keyword>
<dbReference type="Gene3D" id="1.10.287.470">
    <property type="entry name" value="Helix hairpin bin"/>
    <property type="match status" value="1"/>
</dbReference>
<reference evidence="7 8" key="1">
    <citation type="journal article" date="2016" name="Front. Microbiol.">
        <title>Genomic Resource of Rice Seed Associated Bacteria.</title>
        <authorList>
            <person name="Midha S."/>
            <person name="Bansal K."/>
            <person name="Sharma S."/>
            <person name="Kumar N."/>
            <person name="Patil P.P."/>
            <person name="Chaudhry V."/>
            <person name="Patil P.B."/>
        </authorList>
    </citation>
    <scope>NUCLEOTIDE SEQUENCE [LARGE SCALE GENOMIC DNA]</scope>
    <source>
        <strain evidence="7 8">NS331</strain>
    </source>
</reference>
<proteinExistence type="inferred from homology"/>
<evidence type="ECO:0000313" key="8">
    <source>
        <dbReference type="Proteomes" id="UP000072741"/>
    </source>
</evidence>
<dbReference type="Pfam" id="PF25954">
    <property type="entry name" value="Beta-barrel_RND_2"/>
    <property type="match status" value="1"/>
</dbReference>
<dbReference type="InterPro" id="IPR058647">
    <property type="entry name" value="BSH_CzcB-like"/>
</dbReference>
<dbReference type="PATRIC" id="fig|433924.3.peg.1066"/>
<dbReference type="Gene3D" id="2.40.420.20">
    <property type="match status" value="1"/>
</dbReference>
<dbReference type="Gene3D" id="2.40.50.100">
    <property type="match status" value="1"/>
</dbReference>
<dbReference type="Proteomes" id="UP000072741">
    <property type="component" value="Unassembled WGS sequence"/>
</dbReference>
<dbReference type="PANTHER" id="PTHR30097">
    <property type="entry name" value="CATION EFFLUX SYSTEM PROTEIN CUSB"/>
    <property type="match status" value="1"/>
</dbReference>
<feature type="domain" description="CusB-like beta-barrel" evidence="4">
    <location>
        <begin position="217"/>
        <end position="294"/>
    </location>
</feature>
<comment type="similarity">
    <text evidence="1">Belongs to the membrane fusion protein (MFP) (TC 8.A.1) family.</text>
</comment>
<feature type="coiled-coil region" evidence="3">
    <location>
        <begin position="112"/>
        <end position="165"/>
    </location>
</feature>
<evidence type="ECO:0000313" key="7">
    <source>
        <dbReference type="EMBL" id="KTT27473.1"/>
    </source>
</evidence>
<name>A0A147HBW4_9BURK</name>
<evidence type="ECO:0000259" key="4">
    <source>
        <dbReference type="Pfam" id="PF25954"/>
    </source>
</evidence>
<evidence type="ECO:0000259" key="6">
    <source>
        <dbReference type="Pfam" id="PF25975"/>
    </source>
</evidence>
<evidence type="ECO:0000259" key="5">
    <source>
        <dbReference type="Pfam" id="PF25973"/>
    </source>
</evidence>
<protein>
    <submittedName>
        <fullName evidence="7">Cation transporter</fullName>
    </submittedName>
</protein>
<sequence length="361" mass="37878">MCSCQGSPSSAVADGATAASASPGLQRHSSRIDIPAASPLRKALVVAAVEAQPFAPTLEAPGVIEAAPERLVKIVPPLAGRIVRLHHQLGDRVKAGEPLVTIDSPDLGSAYRDDAKAQAALLQARQDFARQQALHQADISAGKDLEAARQTLTSAESDARAARERLAQLGAPADAASRREYVLRAPIAGRVVDMAGAMGGYWNDTTAAMMTVADLSTVWMSASVPEKDIAQLSVGQPVRIALDAYPGRVFEGKARYIGDLVDTDTRTVRVRVAIDNREGLFKPGMFAHATLQGPAQPALLVPASAVLQSGLATRVFVQTAPAQYESREVQVGPADGDRLALLAGLKPGERIVVQGGVLLND</sequence>
<feature type="domain" description="CzcB-like C-terminal circularly permuted SH3-like" evidence="6">
    <location>
        <begin position="300"/>
        <end position="355"/>
    </location>
</feature>
<accession>A0A147HBW4</accession>
<gene>
    <name evidence="7" type="ORF">NS331_01925</name>
</gene>
<dbReference type="InterPro" id="IPR006143">
    <property type="entry name" value="RND_pump_MFP"/>
</dbReference>
<dbReference type="Pfam" id="PF25973">
    <property type="entry name" value="BSH_CzcB"/>
    <property type="match status" value="1"/>
</dbReference>
<dbReference type="SUPFAM" id="SSF111369">
    <property type="entry name" value="HlyD-like secretion proteins"/>
    <property type="match status" value="1"/>
</dbReference>